<name>A0A2P5F715_TREOI</name>
<evidence type="ECO:0000313" key="2">
    <source>
        <dbReference type="EMBL" id="PON93594.1"/>
    </source>
</evidence>
<dbReference type="AlphaFoldDB" id="A0A2P5F715"/>
<keyword evidence="3" id="KW-1185">Reference proteome</keyword>
<evidence type="ECO:0000313" key="3">
    <source>
        <dbReference type="Proteomes" id="UP000237000"/>
    </source>
</evidence>
<dbReference type="EMBL" id="JXTC01000057">
    <property type="protein sequence ID" value="PON93594.1"/>
    <property type="molecule type" value="Genomic_DNA"/>
</dbReference>
<dbReference type="Proteomes" id="UP000237000">
    <property type="component" value="Unassembled WGS sequence"/>
</dbReference>
<dbReference type="InParanoid" id="A0A2P5F715"/>
<comment type="caution">
    <text evidence="2">The sequence shown here is derived from an EMBL/GenBank/DDBJ whole genome shotgun (WGS) entry which is preliminary data.</text>
</comment>
<sequence length="68" mass="7762">MAVVEPSYHGVDGGTDPPRHSTRVPHQYKSEHIMRNVRSKNRSLNLHELLEGPRKEPFPIRFDKAGGM</sequence>
<organism evidence="2 3">
    <name type="scientific">Trema orientale</name>
    <name type="common">Charcoal tree</name>
    <name type="synonym">Celtis orientalis</name>
    <dbReference type="NCBI Taxonomy" id="63057"/>
    <lineage>
        <taxon>Eukaryota</taxon>
        <taxon>Viridiplantae</taxon>
        <taxon>Streptophyta</taxon>
        <taxon>Embryophyta</taxon>
        <taxon>Tracheophyta</taxon>
        <taxon>Spermatophyta</taxon>
        <taxon>Magnoliopsida</taxon>
        <taxon>eudicotyledons</taxon>
        <taxon>Gunneridae</taxon>
        <taxon>Pentapetalae</taxon>
        <taxon>rosids</taxon>
        <taxon>fabids</taxon>
        <taxon>Rosales</taxon>
        <taxon>Cannabaceae</taxon>
        <taxon>Trema</taxon>
    </lineage>
</organism>
<reference evidence="3" key="1">
    <citation type="submission" date="2016-06" db="EMBL/GenBank/DDBJ databases">
        <title>Parallel loss of symbiosis genes in relatives of nitrogen-fixing non-legume Parasponia.</title>
        <authorList>
            <person name="Van Velzen R."/>
            <person name="Holmer R."/>
            <person name="Bu F."/>
            <person name="Rutten L."/>
            <person name="Van Zeijl A."/>
            <person name="Liu W."/>
            <person name="Santuari L."/>
            <person name="Cao Q."/>
            <person name="Sharma T."/>
            <person name="Shen D."/>
            <person name="Roswanjaya Y."/>
            <person name="Wardhani T."/>
            <person name="Kalhor M.S."/>
            <person name="Jansen J."/>
            <person name="Van den Hoogen J."/>
            <person name="Gungor B."/>
            <person name="Hartog M."/>
            <person name="Hontelez J."/>
            <person name="Verver J."/>
            <person name="Yang W.-C."/>
            <person name="Schijlen E."/>
            <person name="Repin R."/>
            <person name="Schilthuizen M."/>
            <person name="Schranz E."/>
            <person name="Heidstra R."/>
            <person name="Miyata K."/>
            <person name="Fedorova E."/>
            <person name="Kohlen W."/>
            <person name="Bisseling T."/>
            <person name="Smit S."/>
            <person name="Geurts R."/>
        </authorList>
    </citation>
    <scope>NUCLEOTIDE SEQUENCE [LARGE SCALE GENOMIC DNA]</scope>
    <source>
        <strain evidence="3">cv. RG33-2</strain>
    </source>
</reference>
<evidence type="ECO:0000256" key="1">
    <source>
        <dbReference type="SAM" id="MobiDB-lite"/>
    </source>
</evidence>
<gene>
    <name evidence="2" type="ORF">TorRG33x02_105780</name>
</gene>
<feature type="region of interest" description="Disordered" evidence="1">
    <location>
        <begin position="1"/>
        <end position="26"/>
    </location>
</feature>
<accession>A0A2P5F715</accession>
<proteinExistence type="predicted"/>
<protein>
    <submittedName>
        <fullName evidence="2">Uncharacterized protein</fullName>
    </submittedName>
</protein>